<accession>A0AAJ0DAX2</accession>
<dbReference type="SMART" id="SM01017">
    <property type="entry name" value="Arrestin_C"/>
    <property type="match status" value="1"/>
</dbReference>
<evidence type="ECO:0000313" key="4">
    <source>
        <dbReference type="Proteomes" id="UP001271007"/>
    </source>
</evidence>
<dbReference type="PANTHER" id="PTHR11188:SF174">
    <property type="entry name" value="ARRESTIN-RELATED TRAFFICKING ADAPTER 10-RELATED"/>
    <property type="match status" value="1"/>
</dbReference>
<dbReference type="InterPro" id="IPR050357">
    <property type="entry name" value="Arrestin_domain-protein"/>
</dbReference>
<dbReference type="GO" id="GO:0031625">
    <property type="term" value="F:ubiquitin protein ligase binding"/>
    <property type="evidence" value="ECO:0007669"/>
    <property type="project" value="TreeGrafter"/>
</dbReference>
<dbReference type="PANTHER" id="PTHR11188">
    <property type="entry name" value="ARRESTIN DOMAIN CONTAINING PROTEIN"/>
    <property type="match status" value="1"/>
</dbReference>
<dbReference type="EMBL" id="JAWDJX010000085">
    <property type="protein sequence ID" value="KAK3046630.1"/>
    <property type="molecule type" value="Genomic_DNA"/>
</dbReference>
<dbReference type="InterPro" id="IPR011022">
    <property type="entry name" value="Arrestin_C-like"/>
</dbReference>
<proteinExistence type="predicted"/>
<evidence type="ECO:0000313" key="3">
    <source>
        <dbReference type="EMBL" id="KAK3046630.1"/>
    </source>
</evidence>
<dbReference type="GO" id="GO:0005829">
    <property type="term" value="C:cytosol"/>
    <property type="evidence" value="ECO:0007669"/>
    <property type="project" value="TreeGrafter"/>
</dbReference>
<reference evidence="3" key="1">
    <citation type="submission" date="2023-04" db="EMBL/GenBank/DDBJ databases">
        <title>Black Yeasts Isolated from many extreme environments.</title>
        <authorList>
            <person name="Coleine C."/>
            <person name="Stajich J.E."/>
            <person name="Selbmann L."/>
        </authorList>
    </citation>
    <scope>NUCLEOTIDE SEQUENCE</scope>
    <source>
        <strain evidence="3">CCFEE 5312</strain>
    </source>
</reference>
<dbReference type="Proteomes" id="UP001271007">
    <property type="component" value="Unassembled WGS sequence"/>
</dbReference>
<comment type="caution">
    <text evidence="3">The sequence shown here is derived from an EMBL/GenBank/DDBJ whole genome shotgun (WGS) entry which is preliminary data.</text>
</comment>
<protein>
    <recommendedName>
        <fullName evidence="2">Arrestin C-terminal-like domain-containing protein</fullName>
    </recommendedName>
</protein>
<feature type="domain" description="Arrestin C-terminal-like" evidence="2">
    <location>
        <begin position="320"/>
        <end position="519"/>
    </location>
</feature>
<feature type="region of interest" description="Disordered" evidence="1">
    <location>
        <begin position="1"/>
        <end position="48"/>
    </location>
</feature>
<dbReference type="InterPro" id="IPR014752">
    <property type="entry name" value="Arrestin-like_C"/>
</dbReference>
<feature type="compositionally biased region" description="Low complexity" evidence="1">
    <location>
        <begin position="30"/>
        <end position="44"/>
    </location>
</feature>
<organism evidence="3 4">
    <name type="scientific">Extremus antarcticus</name>
    <dbReference type="NCBI Taxonomy" id="702011"/>
    <lineage>
        <taxon>Eukaryota</taxon>
        <taxon>Fungi</taxon>
        <taxon>Dikarya</taxon>
        <taxon>Ascomycota</taxon>
        <taxon>Pezizomycotina</taxon>
        <taxon>Dothideomycetes</taxon>
        <taxon>Dothideomycetidae</taxon>
        <taxon>Mycosphaerellales</taxon>
        <taxon>Extremaceae</taxon>
        <taxon>Extremus</taxon>
    </lineage>
</organism>
<dbReference type="AlphaFoldDB" id="A0AAJ0DAX2"/>
<dbReference type="Gene3D" id="2.60.40.640">
    <property type="match status" value="1"/>
</dbReference>
<keyword evidence="4" id="KW-1185">Reference proteome</keyword>
<evidence type="ECO:0000256" key="1">
    <source>
        <dbReference type="SAM" id="MobiDB-lite"/>
    </source>
</evidence>
<dbReference type="GO" id="GO:0070086">
    <property type="term" value="P:ubiquitin-dependent endocytosis"/>
    <property type="evidence" value="ECO:0007669"/>
    <property type="project" value="TreeGrafter"/>
</dbReference>
<gene>
    <name evidence="3" type="ORF">LTR09_011912</name>
</gene>
<dbReference type="Pfam" id="PF02752">
    <property type="entry name" value="Arrestin_C"/>
    <property type="match status" value="1"/>
</dbReference>
<name>A0AAJ0DAX2_9PEZI</name>
<evidence type="ECO:0000259" key="2">
    <source>
        <dbReference type="SMART" id="SM01017"/>
    </source>
</evidence>
<sequence>MRSGIRGSISGPMSVHPARPRVSTDASKLSVPSRESRPSVSVERGQSPRLRAGSIVDNVIPAYNLDEEEPVASGNGVSIGIHLAEPVLFLQGFENTESSPGNTAMLRGSLHIRVQKGAKIKAVSLKFKGKSITKWPEGIPPRKVEFDETDTIMSHTWPFFNAQFESAEKGTNADHIQLFKGPDGASTTVTRLDGLGGISPNSSQVNLSTKEARKLALSVNQSRSFGKGETPSGGPGVAAKGYRTFLPGDYIYNFELPLDSRLPETIDVELGSVKYELEATVERSGAFRANLMGSKEVTLIRAPAEGSLEQVEPIAISRNWEDQLHYDIVISGKSFPLGSQVPIAFKLTPLAKVQCHRIKVMVTENIEYFCSNKRVHRMEPTRKVQLFEKRADSAPTSAFPGSTMRVTAGGGIPYDLRARAAAGEDVTPADTTNLLGNLDGDTIGPTEMEFNVQLPSCHTMREKDRNQRLHFDTTYQNIQVHHWIKIVMRLSKPDVNDPSKRRHFEISIDSPFHILSCRATQANISLPAYSSPEGANATGSLFECGCPGAARRRNSPTSFVPTLNSLNADRNGGAERLPSPTLQSPGLTRPPTAHFGGPQGPQQAFQRPIHLLRAPSFNPPAFEDSDPPPPLMTPPPQYDDIASPTSGLADYFVRLSDAYDEDDPNQTHIAGRVNVPLTPGGRIHRSMDVPRSPIQLNEVPFGRLRG</sequence>
<dbReference type="GO" id="GO:0030674">
    <property type="term" value="F:protein-macromolecule adaptor activity"/>
    <property type="evidence" value="ECO:0007669"/>
    <property type="project" value="TreeGrafter"/>
</dbReference>